<name>A0A7C5ALW6_9BACT</name>
<evidence type="ECO:0000313" key="7">
    <source>
        <dbReference type="EMBL" id="HGZ11775.1"/>
    </source>
</evidence>
<dbReference type="GO" id="GO:0051539">
    <property type="term" value="F:4 iron, 4 sulfur cluster binding"/>
    <property type="evidence" value="ECO:0007669"/>
    <property type="project" value="UniProtKB-KW"/>
</dbReference>
<evidence type="ECO:0000256" key="4">
    <source>
        <dbReference type="ARBA" id="ARBA00023004"/>
    </source>
</evidence>
<dbReference type="Pfam" id="PF12838">
    <property type="entry name" value="Fer4_7"/>
    <property type="match status" value="1"/>
</dbReference>
<dbReference type="Gene3D" id="3.40.50.11540">
    <property type="entry name" value="NADH-ubiquinone oxidoreductase 51kDa subunit"/>
    <property type="match status" value="1"/>
</dbReference>
<dbReference type="InterPro" id="IPR001949">
    <property type="entry name" value="NADH-UbQ_OxRdtase_51kDa_CS"/>
</dbReference>
<feature type="domain" description="4Fe-4S ferredoxin-type" evidence="6">
    <location>
        <begin position="576"/>
        <end position="605"/>
    </location>
</feature>
<evidence type="ECO:0000256" key="3">
    <source>
        <dbReference type="ARBA" id="ARBA00022723"/>
    </source>
</evidence>
<dbReference type="PROSITE" id="PS00198">
    <property type="entry name" value="4FE4S_FER_1"/>
    <property type="match status" value="2"/>
</dbReference>
<dbReference type="Gene3D" id="3.30.70.20">
    <property type="match status" value="2"/>
</dbReference>
<dbReference type="PROSITE" id="PS00645">
    <property type="entry name" value="COMPLEX1_51K_2"/>
    <property type="match status" value="1"/>
</dbReference>
<keyword evidence="5" id="KW-0411">Iron-sulfur</keyword>
<dbReference type="Gene3D" id="3.10.20.600">
    <property type="match status" value="1"/>
</dbReference>
<dbReference type="InterPro" id="IPR019575">
    <property type="entry name" value="Nuop51_4Fe4S-bd"/>
</dbReference>
<dbReference type="SUPFAM" id="SSF142019">
    <property type="entry name" value="Nqo1 FMN-binding domain-like"/>
    <property type="match status" value="1"/>
</dbReference>
<dbReference type="Pfam" id="PF10589">
    <property type="entry name" value="NADH_4Fe-4S"/>
    <property type="match status" value="1"/>
</dbReference>
<dbReference type="InterPro" id="IPR037207">
    <property type="entry name" value="Nuop51_4Fe4S-bd_sf"/>
</dbReference>
<dbReference type="GO" id="GO:0010181">
    <property type="term" value="F:FMN binding"/>
    <property type="evidence" value="ECO:0007669"/>
    <property type="project" value="InterPro"/>
</dbReference>
<dbReference type="AlphaFoldDB" id="A0A7C5ALW6"/>
<organism evidence="7">
    <name type="scientific">Desulfobacca acetoxidans</name>
    <dbReference type="NCBI Taxonomy" id="60893"/>
    <lineage>
        <taxon>Bacteria</taxon>
        <taxon>Pseudomonadati</taxon>
        <taxon>Thermodesulfobacteriota</taxon>
        <taxon>Desulfobaccia</taxon>
        <taxon>Desulfobaccales</taxon>
        <taxon>Desulfobaccaceae</taxon>
        <taxon>Desulfobacca</taxon>
    </lineage>
</organism>
<dbReference type="GO" id="GO:0046872">
    <property type="term" value="F:metal ion binding"/>
    <property type="evidence" value="ECO:0007669"/>
    <property type="project" value="UniProtKB-KW"/>
</dbReference>
<dbReference type="EMBL" id="DTKJ01000042">
    <property type="protein sequence ID" value="HGZ11775.1"/>
    <property type="molecule type" value="Genomic_DNA"/>
</dbReference>
<dbReference type="SUPFAM" id="SSF142984">
    <property type="entry name" value="Nqo1 middle domain-like"/>
    <property type="match status" value="1"/>
</dbReference>
<protein>
    <submittedName>
        <fullName evidence="7">NADH-quinone oxidoreductase subunit NuoF</fullName>
    </submittedName>
</protein>
<accession>A0A7C5ALW6</accession>
<evidence type="ECO:0000256" key="1">
    <source>
        <dbReference type="ARBA" id="ARBA00007523"/>
    </source>
</evidence>
<evidence type="ECO:0000256" key="5">
    <source>
        <dbReference type="ARBA" id="ARBA00023014"/>
    </source>
</evidence>
<keyword evidence="3" id="KW-0479">Metal-binding</keyword>
<dbReference type="SUPFAM" id="SSF140490">
    <property type="entry name" value="Nqo1C-terminal domain-like"/>
    <property type="match status" value="1"/>
</dbReference>
<dbReference type="GO" id="GO:0008137">
    <property type="term" value="F:NADH dehydrogenase (ubiquinone) activity"/>
    <property type="evidence" value="ECO:0007669"/>
    <property type="project" value="InterPro"/>
</dbReference>
<dbReference type="Gene3D" id="1.20.1440.230">
    <property type="entry name" value="NADH-ubiquinone oxidoreductase 51kDa subunit, iron-sulphur binding domain"/>
    <property type="match status" value="1"/>
</dbReference>
<dbReference type="FunFam" id="3.40.50.11540:FF:000001">
    <property type="entry name" value="NADH dehydrogenase [ubiquinone] flavoprotein 1, mitochondrial"/>
    <property type="match status" value="1"/>
</dbReference>
<dbReference type="CDD" id="cd02980">
    <property type="entry name" value="TRX_Fd_family"/>
    <property type="match status" value="1"/>
</dbReference>
<feature type="domain" description="4Fe-4S ferredoxin-type" evidence="6">
    <location>
        <begin position="606"/>
        <end position="633"/>
    </location>
</feature>
<evidence type="ECO:0000259" key="6">
    <source>
        <dbReference type="PROSITE" id="PS51379"/>
    </source>
</evidence>
<dbReference type="InterPro" id="IPR037225">
    <property type="entry name" value="Nuo51_FMN-bd_sf"/>
</dbReference>
<evidence type="ECO:0000256" key="2">
    <source>
        <dbReference type="ARBA" id="ARBA00022485"/>
    </source>
</evidence>
<dbReference type="FunFam" id="1.20.1440.230:FF:000001">
    <property type="entry name" value="Mitochondrial NADH dehydrogenase flavoprotein 1"/>
    <property type="match status" value="1"/>
</dbReference>
<comment type="similarity">
    <text evidence="1">Belongs to the complex I 51 kDa subunit family.</text>
</comment>
<dbReference type="InterPro" id="IPR036249">
    <property type="entry name" value="Thioredoxin-like_sf"/>
</dbReference>
<dbReference type="PANTHER" id="PTHR43578">
    <property type="entry name" value="NADH-QUINONE OXIDOREDUCTASE SUBUNIT F"/>
    <property type="match status" value="1"/>
</dbReference>
<gene>
    <name evidence="7" type="ORF">ENW48_06110</name>
</gene>
<dbReference type="InterPro" id="IPR011538">
    <property type="entry name" value="Nuo51_FMN-bd"/>
</dbReference>
<dbReference type="Gene3D" id="3.40.30.10">
    <property type="entry name" value="Glutaredoxin"/>
    <property type="match status" value="1"/>
</dbReference>
<dbReference type="PANTHER" id="PTHR43578:SF3">
    <property type="entry name" value="NADH-QUINONE OXIDOREDUCTASE SUBUNIT F"/>
    <property type="match status" value="1"/>
</dbReference>
<dbReference type="Pfam" id="PF01257">
    <property type="entry name" value="2Fe-2S_thioredx"/>
    <property type="match status" value="1"/>
</dbReference>
<dbReference type="SUPFAM" id="SSF52833">
    <property type="entry name" value="Thioredoxin-like"/>
    <property type="match status" value="1"/>
</dbReference>
<dbReference type="PROSITE" id="PS51379">
    <property type="entry name" value="4FE4S_FER_2"/>
    <property type="match status" value="2"/>
</dbReference>
<dbReference type="Pfam" id="PF01512">
    <property type="entry name" value="Complex1_51K"/>
    <property type="match status" value="1"/>
</dbReference>
<dbReference type="InterPro" id="IPR017896">
    <property type="entry name" value="4Fe4S_Fe-S-bd"/>
</dbReference>
<dbReference type="Gene3D" id="6.10.250.1450">
    <property type="match status" value="1"/>
</dbReference>
<dbReference type="SMART" id="SM00928">
    <property type="entry name" value="NADH_4Fe-4S"/>
    <property type="match status" value="1"/>
</dbReference>
<dbReference type="SUPFAM" id="SSF54862">
    <property type="entry name" value="4Fe-4S ferredoxins"/>
    <property type="match status" value="1"/>
</dbReference>
<proteinExistence type="inferred from homology"/>
<dbReference type="InterPro" id="IPR017900">
    <property type="entry name" value="4Fe4S_Fe_S_CS"/>
</dbReference>
<comment type="caution">
    <text evidence="7">The sequence shown here is derived from an EMBL/GenBank/DDBJ whole genome shotgun (WGS) entry which is preliminary data.</text>
</comment>
<keyword evidence="2" id="KW-0004">4Fe-4S</keyword>
<sequence>MAQVSTATRFEDFRLPSAEALAEYRASILAERDPNRTVIIVCHGTGCIANGSPKVAAALRKAIAAAGLGAQVIPEIKTTGCHGFCSRGPLVILQPSGLFYQKVKEADVDDIVQTTLLEGKPVERLLYTDPRTGEPIPHDYEIPFYKYQQRVVLRNIGKIDPLDIRDTIAVGGYQALAKALTAMSPEEVIAAVEAAGLRGRGGAGFLTGRKWRLAVENARKSPGPVYVVGNGDEGDPGAFMDRTLMEGDPHAVLEGMAIGAYALGAHQGFIYVRLEYPLAVRHLTNAIEQARALGLLGENILGTGFNFDIKINRGAGAFVCGEETALIASLEGRVGEPVPRPPYPAEKGLWGRPTIINNVETWANVPQIIEKGADWFASLGVPHSTGTKIFSLVGKVNNVGLVEVPMGITLGRIVDEIGGGVPGQDRFKAVQTGGPSGGCIPYELKDTPVDFDSLTKVGAMMGSGGMIVMDQRDCMVDVARYFLHFLEEESCGKCLPCRLGLKSMLEYLDRFAKGQGSQQDIDDLHSLARAIMKGSLCALGGTAPNPILTTIQYFKDEYLAHVVDHKCPAGVCRDLITYSINPELCNGCGLCARTCPQGCISGEKKKPHTIDASACIRCGMCMDECPVGAVLVA</sequence>
<keyword evidence="4" id="KW-0408">Iron</keyword>
<reference evidence="7" key="1">
    <citation type="journal article" date="2020" name="mSystems">
        <title>Genome- and Community-Level Interaction Insights into Carbon Utilization and Element Cycling Functions of Hydrothermarchaeota in Hydrothermal Sediment.</title>
        <authorList>
            <person name="Zhou Z."/>
            <person name="Liu Y."/>
            <person name="Xu W."/>
            <person name="Pan J."/>
            <person name="Luo Z.H."/>
            <person name="Li M."/>
        </authorList>
    </citation>
    <scope>NUCLEOTIDE SEQUENCE [LARGE SCALE GENOMIC DNA]</scope>
    <source>
        <strain evidence="7">SpSt-853</strain>
    </source>
</reference>